<keyword evidence="2" id="KW-0560">Oxidoreductase</keyword>
<gene>
    <name evidence="3" type="ORF">ACFPIJ_52300</name>
</gene>
<dbReference type="RefSeq" id="WP_380127015.1">
    <property type="nucleotide sequence ID" value="NZ_JBHSIU010000101.1"/>
</dbReference>
<sequence length="318" mass="33587">MTTSFGFATTAAEVVAEIDLSGKRVVVTGGAGGVGVETARALASAGAEVTLAVRNMDAGRAAVVDIVASTANRAVRVAHLDLADLASVASFVSGWEGALDILVNNAAVMQLPELSRSAEGWEQHLATNHLGHFALTTGLHRPLAAAGGARVVMLSSSGHLLSPVVFDDLHYHFRPYDPRTAYGQSKTANALFAVGASARWEQDGIFANAVMPGAIRTNLQRYIKEETKRSWGIGDDYDQAKPPANWKTPEQGAATTVFVASSPVLEGIGGRYFENCNEAESVTDGAAHSYLAGVARYALEPSNADRLWEESLRAVPRP</sequence>
<evidence type="ECO:0000313" key="4">
    <source>
        <dbReference type="Proteomes" id="UP001595912"/>
    </source>
</evidence>
<protein>
    <submittedName>
        <fullName evidence="3">SDR family NAD(P)-dependent oxidoreductase</fullName>
    </submittedName>
</protein>
<comment type="caution">
    <text evidence="3">The sequence shown here is derived from an EMBL/GenBank/DDBJ whole genome shotgun (WGS) entry which is preliminary data.</text>
</comment>
<proteinExistence type="inferred from homology"/>
<dbReference type="SUPFAM" id="SSF51735">
    <property type="entry name" value="NAD(P)-binding Rossmann-fold domains"/>
    <property type="match status" value="1"/>
</dbReference>
<dbReference type="PRINTS" id="PR00081">
    <property type="entry name" value="GDHRDH"/>
</dbReference>
<evidence type="ECO:0000256" key="2">
    <source>
        <dbReference type="ARBA" id="ARBA00023002"/>
    </source>
</evidence>
<dbReference type="Proteomes" id="UP001595912">
    <property type="component" value="Unassembled WGS sequence"/>
</dbReference>
<evidence type="ECO:0000256" key="1">
    <source>
        <dbReference type="ARBA" id="ARBA00006484"/>
    </source>
</evidence>
<name>A0ABV9WCD9_9ACTN</name>
<reference evidence="4" key="1">
    <citation type="journal article" date="2019" name="Int. J. Syst. Evol. Microbiol.">
        <title>The Global Catalogue of Microorganisms (GCM) 10K type strain sequencing project: providing services to taxonomists for standard genome sequencing and annotation.</title>
        <authorList>
            <consortium name="The Broad Institute Genomics Platform"/>
            <consortium name="The Broad Institute Genome Sequencing Center for Infectious Disease"/>
            <person name="Wu L."/>
            <person name="Ma J."/>
        </authorList>
    </citation>
    <scope>NUCLEOTIDE SEQUENCE [LARGE SCALE GENOMIC DNA]</scope>
    <source>
        <strain evidence="4">CGMCC 4.7152</strain>
    </source>
</reference>
<dbReference type="Pfam" id="PF00106">
    <property type="entry name" value="adh_short"/>
    <property type="match status" value="1"/>
</dbReference>
<dbReference type="InterPro" id="IPR036291">
    <property type="entry name" value="NAD(P)-bd_dom_sf"/>
</dbReference>
<dbReference type="EMBL" id="JBHSIU010000101">
    <property type="protein sequence ID" value="MFC5006390.1"/>
    <property type="molecule type" value="Genomic_DNA"/>
</dbReference>
<evidence type="ECO:0000313" key="3">
    <source>
        <dbReference type="EMBL" id="MFC5006390.1"/>
    </source>
</evidence>
<dbReference type="InterPro" id="IPR002347">
    <property type="entry name" value="SDR_fam"/>
</dbReference>
<dbReference type="Gene3D" id="3.40.50.720">
    <property type="entry name" value="NAD(P)-binding Rossmann-like Domain"/>
    <property type="match status" value="1"/>
</dbReference>
<dbReference type="PANTHER" id="PTHR24320:SF227">
    <property type="entry name" value="RETINOL DEHYDROGENASE 11"/>
    <property type="match status" value="1"/>
</dbReference>
<dbReference type="PANTHER" id="PTHR24320">
    <property type="entry name" value="RETINOL DEHYDROGENASE"/>
    <property type="match status" value="1"/>
</dbReference>
<comment type="similarity">
    <text evidence="1">Belongs to the short-chain dehydrogenases/reductases (SDR) family.</text>
</comment>
<organism evidence="3 4">
    <name type="scientific">Dactylosporangium cerinum</name>
    <dbReference type="NCBI Taxonomy" id="1434730"/>
    <lineage>
        <taxon>Bacteria</taxon>
        <taxon>Bacillati</taxon>
        <taxon>Actinomycetota</taxon>
        <taxon>Actinomycetes</taxon>
        <taxon>Micromonosporales</taxon>
        <taxon>Micromonosporaceae</taxon>
        <taxon>Dactylosporangium</taxon>
    </lineage>
</organism>
<keyword evidence="4" id="KW-1185">Reference proteome</keyword>
<accession>A0ABV9WCD9</accession>